<dbReference type="EMBL" id="JBHSZH010000005">
    <property type="protein sequence ID" value="MFC7081269.1"/>
    <property type="molecule type" value="Genomic_DNA"/>
</dbReference>
<dbReference type="InterPro" id="IPR001322">
    <property type="entry name" value="Lamin_tail_dom"/>
</dbReference>
<dbReference type="SUPFAM" id="SSF74853">
    <property type="entry name" value="Lamin A/C globular tail domain"/>
    <property type="match status" value="1"/>
</dbReference>
<feature type="domain" description="LTD" evidence="1">
    <location>
        <begin position="1"/>
        <end position="75"/>
    </location>
</feature>
<name>A0ABD5WT57_9EURY</name>
<dbReference type="Proteomes" id="UP001596407">
    <property type="component" value="Unassembled WGS sequence"/>
</dbReference>
<proteinExistence type="predicted"/>
<evidence type="ECO:0000313" key="2">
    <source>
        <dbReference type="EMBL" id="MFC7081269.1"/>
    </source>
</evidence>
<sequence length="75" mass="8369">MDLTGWRVEDLSGRRYEFPDEFVVDASDWCVVVTGDGTDSDPVLYWGADKPVWNNDGDAALLYDDRDVLIAGTLV</sequence>
<dbReference type="Pfam" id="PF00932">
    <property type="entry name" value="LTD"/>
    <property type="match status" value="1"/>
</dbReference>
<organism evidence="2 3">
    <name type="scientific">Halorussus caseinilyticus</name>
    <dbReference type="NCBI Taxonomy" id="3034025"/>
    <lineage>
        <taxon>Archaea</taxon>
        <taxon>Methanobacteriati</taxon>
        <taxon>Methanobacteriota</taxon>
        <taxon>Stenosarchaea group</taxon>
        <taxon>Halobacteria</taxon>
        <taxon>Halobacteriales</taxon>
        <taxon>Haladaptataceae</taxon>
        <taxon>Halorussus</taxon>
    </lineage>
</organism>
<comment type="caution">
    <text evidence="2">The sequence shown here is derived from an EMBL/GenBank/DDBJ whole genome shotgun (WGS) entry which is preliminary data.</text>
</comment>
<keyword evidence="3" id="KW-1185">Reference proteome</keyword>
<dbReference type="AlphaFoldDB" id="A0ABD5WT57"/>
<accession>A0ABD5WT57</accession>
<evidence type="ECO:0000259" key="1">
    <source>
        <dbReference type="PROSITE" id="PS51841"/>
    </source>
</evidence>
<protein>
    <submittedName>
        <fullName evidence="2">Lamin tail domain-containing protein</fullName>
    </submittedName>
</protein>
<evidence type="ECO:0000313" key="3">
    <source>
        <dbReference type="Proteomes" id="UP001596407"/>
    </source>
</evidence>
<reference evidence="2 3" key="1">
    <citation type="journal article" date="2019" name="Int. J. Syst. Evol. Microbiol.">
        <title>The Global Catalogue of Microorganisms (GCM) 10K type strain sequencing project: providing services to taxonomists for standard genome sequencing and annotation.</title>
        <authorList>
            <consortium name="The Broad Institute Genomics Platform"/>
            <consortium name="The Broad Institute Genome Sequencing Center for Infectious Disease"/>
            <person name="Wu L."/>
            <person name="Ma J."/>
        </authorList>
    </citation>
    <scope>NUCLEOTIDE SEQUENCE [LARGE SCALE GENOMIC DNA]</scope>
    <source>
        <strain evidence="2 3">DT72</strain>
    </source>
</reference>
<dbReference type="PROSITE" id="PS51841">
    <property type="entry name" value="LTD"/>
    <property type="match status" value="1"/>
</dbReference>
<dbReference type="Gene3D" id="2.60.40.1260">
    <property type="entry name" value="Lamin Tail domain"/>
    <property type="match status" value="1"/>
</dbReference>
<gene>
    <name evidence="2" type="ORF">ACFQJ6_15335</name>
</gene>
<dbReference type="InterPro" id="IPR036415">
    <property type="entry name" value="Lamin_tail_dom_sf"/>
</dbReference>
<dbReference type="RefSeq" id="WP_382210421.1">
    <property type="nucleotide sequence ID" value="NZ_JBHSZH010000005.1"/>
</dbReference>